<dbReference type="InterPro" id="IPR029021">
    <property type="entry name" value="Prot-tyrosine_phosphatase-like"/>
</dbReference>
<dbReference type="Gene3D" id="3.90.190.10">
    <property type="entry name" value="Protein tyrosine phosphatase superfamily"/>
    <property type="match status" value="1"/>
</dbReference>
<keyword evidence="1" id="KW-1185">Reference proteome</keyword>
<evidence type="ECO:0000313" key="2">
    <source>
        <dbReference type="RefSeq" id="XP_030518379.1"/>
    </source>
</evidence>
<dbReference type="OrthoDB" id="66369at2759"/>
<protein>
    <submittedName>
        <fullName evidence="2">Uncharacterized protein LOC115731848</fullName>
    </submittedName>
</protein>
<accession>A0A8B8N8V4</accession>
<proteinExistence type="predicted"/>
<dbReference type="AlphaFoldDB" id="A0A8B8N8V4"/>
<name>A0A8B8N8V4_9MYRT</name>
<organism evidence="1 2">
    <name type="scientific">Rhodamnia argentea</name>
    <dbReference type="NCBI Taxonomy" id="178133"/>
    <lineage>
        <taxon>Eukaryota</taxon>
        <taxon>Viridiplantae</taxon>
        <taxon>Streptophyta</taxon>
        <taxon>Embryophyta</taxon>
        <taxon>Tracheophyta</taxon>
        <taxon>Spermatophyta</taxon>
        <taxon>Magnoliopsida</taxon>
        <taxon>eudicotyledons</taxon>
        <taxon>Gunneridae</taxon>
        <taxon>Pentapetalae</taxon>
        <taxon>rosids</taxon>
        <taxon>malvids</taxon>
        <taxon>Myrtales</taxon>
        <taxon>Myrtaceae</taxon>
        <taxon>Myrtoideae</taxon>
        <taxon>Myrteae</taxon>
        <taxon>Australasian group</taxon>
        <taxon>Rhodamnia</taxon>
    </lineage>
</organism>
<evidence type="ECO:0000313" key="1">
    <source>
        <dbReference type="Proteomes" id="UP000827889"/>
    </source>
</evidence>
<reference evidence="2" key="1">
    <citation type="submission" date="2025-08" db="UniProtKB">
        <authorList>
            <consortium name="RefSeq"/>
        </authorList>
    </citation>
    <scope>IDENTIFICATION</scope>
    <source>
        <tissue evidence="2">Leaf</tissue>
    </source>
</reference>
<dbReference type="Proteomes" id="UP000827889">
    <property type="component" value="Chromosome 7"/>
</dbReference>
<gene>
    <name evidence="2" type="primary">LOC115731848</name>
</gene>
<sequence>MSMPKEPELVMKLRGGSVLGKKTILKSDHFPGCQNKRLSPQIDGAPNYRQADSLHVHGVAIPTIHGIRNVLKHIGAQIDGKGVKVLWINLREEPVNASNETKAFKLMYCFVPTTYVFFELCQLRCIGPLCLLYELYLSGSFF</sequence>
<dbReference type="SUPFAM" id="SSF52799">
    <property type="entry name" value="(Phosphotyrosine protein) phosphatases II"/>
    <property type="match status" value="1"/>
</dbReference>
<dbReference type="KEGG" id="rarg:115731848"/>
<dbReference type="RefSeq" id="XP_030518379.1">
    <property type="nucleotide sequence ID" value="XM_030662519.2"/>
</dbReference>
<dbReference type="GeneID" id="115731848"/>